<feature type="non-terminal residue" evidence="1">
    <location>
        <position position="1"/>
    </location>
</feature>
<sequence length="55" mass="5982">LLDRHLATRLALFYRSSTVHQPPIVSIHNTARIVPTTSSSVPLPTVVLLSPSAFC</sequence>
<dbReference type="AlphaFoldDB" id="A0A2P5D6E5"/>
<accession>A0A2P5D6E5</accession>
<organism evidence="1 2">
    <name type="scientific">Parasponia andersonii</name>
    <name type="common">Sponia andersonii</name>
    <dbReference type="NCBI Taxonomy" id="3476"/>
    <lineage>
        <taxon>Eukaryota</taxon>
        <taxon>Viridiplantae</taxon>
        <taxon>Streptophyta</taxon>
        <taxon>Embryophyta</taxon>
        <taxon>Tracheophyta</taxon>
        <taxon>Spermatophyta</taxon>
        <taxon>Magnoliopsida</taxon>
        <taxon>eudicotyledons</taxon>
        <taxon>Gunneridae</taxon>
        <taxon>Pentapetalae</taxon>
        <taxon>rosids</taxon>
        <taxon>fabids</taxon>
        <taxon>Rosales</taxon>
        <taxon>Cannabaceae</taxon>
        <taxon>Parasponia</taxon>
    </lineage>
</organism>
<evidence type="ECO:0000313" key="1">
    <source>
        <dbReference type="EMBL" id="PON68880.1"/>
    </source>
</evidence>
<dbReference type="EMBL" id="JXTB01000059">
    <property type="protein sequence ID" value="PON68880.1"/>
    <property type="molecule type" value="Genomic_DNA"/>
</dbReference>
<dbReference type="Proteomes" id="UP000237105">
    <property type="component" value="Unassembled WGS sequence"/>
</dbReference>
<reference evidence="2" key="1">
    <citation type="submission" date="2016-06" db="EMBL/GenBank/DDBJ databases">
        <title>Parallel loss of symbiosis genes in relatives of nitrogen-fixing non-legume Parasponia.</title>
        <authorList>
            <person name="Van Velzen R."/>
            <person name="Holmer R."/>
            <person name="Bu F."/>
            <person name="Rutten L."/>
            <person name="Van Zeijl A."/>
            <person name="Liu W."/>
            <person name="Santuari L."/>
            <person name="Cao Q."/>
            <person name="Sharma T."/>
            <person name="Shen D."/>
            <person name="Roswanjaya Y."/>
            <person name="Wardhani T."/>
            <person name="Kalhor M.S."/>
            <person name="Jansen J."/>
            <person name="Van den Hoogen J."/>
            <person name="Gungor B."/>
            <person name="Hartog M."/>
            <person name="Hontelez J."/>
            <person name="Verver J."/>
            <person name="Yang W.-C."/>
            <person name="Schijlen E."/>
            <person name="Repin R."/>
            <person name="Schilthuizen M."/>
            <person name="Schranz E."/>
            <person name="Heidstra R."/>
            <person name="Miyata K."/>
            <person name="Fedorova E."/>
            <person name="Kohlen W."/>
            <person name="Bisseling T."/>
            <person name="Smit S."/>
            <person name="Geurts R."/>
        </authorList>
    </citation>
    <scope>NUCLEOTIDE SEQUENCE [LARGE SCALE GENOMIC DNA]</scope>
    <source>
        <strain evidence="2">cv. WU1-14</strain>
    </source>
</reference>
<gene>
    <name evidence="1" type="ORF">PanWU01x14_091970</name>
</gene>
<name>A0A2P5D6E5_PARAD</name>
<keyword evidence="2" id="KW-1185">Reference proteome</keyword>
<evidence type="ECO:0000313" key="2">
    <source>
        <dbReference type="Proteomes" id="UP000237105"/>
    </source>
</evidence>
<protein>
    <submittedName>
        <fullName evidence="1">Uncharacterized protein</fullName>
    </submittedName>
</protein>
<proteinExistence type="predicted"/>
<comment type="caution">
    <text evidence="1">The sequence shown here is derived from an EMBL/GenBank/DDBJ whole genome shotgun (WGS) entry which is preliminary data.</text>
</comment>